<dbReference type="AlphaFoldDB" id="A0A5P3VMM7"/>
<sequence length="105" mass="11505">MDLDLIERAGRRAGLEVRRFRARDLVVVQVRGQGGQWRFYDPLHDDADCFRLMVACDVPPLSGMTGLVCAGCVSEEIAAHPTRLAAVRRAVVRAAARDFEPSGAP</sequence>
<gene>
    <name evidence="1" type="ORF">D2917_23910</name>
</gene>
<evidence type="ECO:0000313" key="2">
    <source>
        <dbReference type="Proteomes" id="UP000325743"/>
    </source>
</evidence>
<organism evidence="1 2">
    <name type="scientific">Cupriavidus oxalaticus</name>
    <dbReference type="NCBI Taxonomy" id="96344"/>
    <lineage>
        <taxon>Bacteria</taxon>
        <taxon>Pseudomonadati</taxon>
        <taxon>Pseudomonadota</taxon>
        <taxon>Betaproteobacteria</taxon>
        <taxon>Burkholderiales</taxon>
        <taxon>Burkholderiaceae</taxon>
        <taxon>Cupriavidus</taxon>
    </lineage>
</organism>
<dbReference type="EMBL" id="CP032519">
    <property type="protein sequence ID" value="QEZ47198.1"/>
    <property type="molecule type" value="Genomic_DNA"/>
</dbReference>
<reference evidence="1 2" key="1">
    <citation type="submission" date="2018-09" db="EMBL/GenBank/DDBJ databases">
        <title>Complete genome sequence of Cupriavidus oxalaticus T2, a bacterium capable of phenol tolerance and degradation.</title>
        <authorList>
            <person name="Yan J."/>
        </authorList>
    </citation>
    <scope>NUCLEOTIDE SEQUENCE [LARGE SCALE GENOMIC DNA]</scope>
    <source>
        <strain evidence="1 2">T2</strain>
    </source>
</reference>
<evidence type="ECO:0000313" key="1">
    <source>
        <dbReference type="EMBL" id="QEZ47198.1"/>
    </source>
</evidence>
<proteinExistence type="predicted"/>
<protein>
    <submittedName>
        <fullName evidence="1">Uncharacterized protein</fullName>
    </submittedName>
</protein>
<name>A0A5P3VMM7_9BURK</name>
<dbReference type="Proteomes" id="UP000325743">
    <property type="component" value="Chromosome 2"/>
</dbReference>
<accession>A0A5P3VMM7</accession>